<dbReference type="Gene3D" id="1.10.10.60">
    <property type="entry name" value="Homeodomain-like"/>
    <property type="match status" value="2"/>
</dbReference>
<dbReference type="InterPro" id="IPR009057">
    <property type="entry name" value="Homeodomain-like_sf"/>
</dbReference>
<protein>
    <submittedName>
        <fullName evidence="6">Transcriptional regulator, AraC family</fullName>
    </submittedName>
</protein>
<dbReference type="PRINTS" id="PR00032">
    <property type="entry name" value="HTHARAC"/>
</dbReference>
<dbReference type="InterPro" id="IPR050204">
    <property type="entry name" value="AraC_XylS_family_regulators"/>
</dbReference>
<keyword evidence="1" id="KW-0805">Transcription regulation</keyword>
<dbReference type="EMBL" id="FNVA01000002">
    <property type="protein sequence ID" value="SEG03284.1"/>
    <property type="molecule type" value="Genomic_DNA"/>
</dbReference>
<proteinExistence type="predicted"/>
<evidence type="ECO:0000259" key="5">
    <source>
        <dbReference type="PROSITE" id="PS01124"/>
    </source>
</evidence>
<keyword evidence="2" id="KW-0238">DNA-binding</keyword>
<dbReference type="AlphaFoldDB" id="A0A1H5WV09"/>
<dbReference type="InterPro" id="IPR020449">
    <property type="entry name" value="Tscrpt_reg_AraC-type_HTH"/>
</dbReference>
<dbReference type="Proteomes" id="UP000236728">
    <property type="component" value="Unassembled WGS sequence"/>
</dbReference>
<dbReference type="GO" id="GO:0043565">
    <property type="term" value="F:sequence-specific DNA binding"/>
    <property type="evidence" value="ECO:0007669"/>
    <property type="project" value="InterPro"/>
</dbReference>
<evidence type="ECO:0000256" key="2">
    <source>
        <dbReference type="ARBA" id="ARBA00023125"/>
    </source>
</evidence>
<evidence type="ECO:0000313" key="6">
    <source>
        <dbReference type="EMBL" id="SEG03284.1"/>
    </source>
</evidence>
<dbReference type="InterPro" id="IPR018060">
    <property type="entry name" value="HTH_AraC"/>
</dbReference>
<feature type="domain" description="HTH araC/xylS-type" evidence="5">
    <location>
        <begin position="207"/>
        <end position="305"/>
    </location>
</feature>
<sequence>MAHQGVAGLSDSISVRQGTQVIPIVSNVVHRHPCLVARGLHVEHHANEPTEYPEREPQQHNLYLHTGPAVQAEIKSPEFTGLRWVRPGDFWVMPQGSRHSVRFQGHTRVEGVALAFDPGRFETLVQSADGSCSTTIVQSLAASPPRIEHLMRALAYESLEPSTEDHFALECIATAIALALSQHARATTIAAQPAAKSGARLAPRQLRAVQAYIDDHLQRSITLAHLAETAGLSSFHFLRAFKQSVGVTPCQYVIERRMERARCLLINSTLSIAEIAIHIGFEHASHFSRAFSRAVGMPPSTFRSSL</sequence>
<dbReference type="GO" id="GO:0003700">
    <property type="term" value="F:DNA-binding transcription factor activity"/>
    <property type="evidence" value="ECO:0007669"/>
    <property type="project" value="InterPro"/>
</dbReference>
<keyword evidence="3" id="KW-0010">Activator</keyword>
<dbReference type="SUPFAM" id="SSF46689">
    <property type="entry name" value="Homeodomain-like"/>
    <property type="match status" value="2"/>
</dbReference>
<dbReference type="RefSeq" id="WP_103932645.1">
    <property type="nucleotide sequence ID" value="NZ_FNVA01000002.1"/>
</dbReference>
<dbReference type="OrthoDB" id="121508at2"/>
<dbReference type="PANTHER" id="PTHR46796:SF6">
    <property type="entry name" value="ARAC SUBFAMILY"/>
    <property type="match status" value="1"/>
</dbReference>
<dbReference type="SMART" id="SM00342">
    <property type="entry name" value="HTH_ARAC"/>
    <property type="match status" value="1"/>
</dbReference>
<evidence type="ECO:0000256" key="3">
    <source>
        <dbReference type="ARBA" id="ARBA00023159"/>
    </source>
</evidence>
<keyword evidence="4" id="KW-0804">Transcription</keyword>
<gene>
    <name evidence="6" type="ORF">SAMN05421819_1756</name>
</gene>
<accession>A0A1H5WV09</accession>
<dbReference type="Pfam" id="PF12833">
    <property type="entry name" value="HTH_18"/>
    <property type="match status" value="1"/>
</dbReference>
<dbReference type="InterPro" id="IPR018062">
    <property type="entry name" value="HTH_AraC-typ_CS"/>
</dbReference>
<dbReference type="PANTHER" id="PTHR46796">
    <property type="entry name" value="HTH-TYPE TRANSCRIPTIONAL ACTIVATOR RHAS-RELATED"/>
    <property type="match status" value="1"/>
</dbReference>
<evidence type="ECO:0000256" key="1">
    <source>
        <dbReference type="ARBA" id="ARBA00023015"/>
    </source>
</evidence>
<reference evidence="6 7" key="1">
    <citation type="submission" date="2016-10" db="EMBL/GenBank/DDBJ databases">
        <authorList>
            <person name="de Groot N.N."/>
        </authorList>
    </citation>
    <scope>NUCLEOTIDE SEQUENCE [LARGE SCALE GENOMIC DNA]</scope>
    <source>
        <strain evidence="6 7">DSM 22489</strain>
    </source>
</reference>
<dbReference type="SUPFAM" id="SSF51215">
    <property type="entry name" value="Regulatory protein AraC"/>
    <property type="match status" value="1"/>
</dbReference>
<dbReference type="InterPro" id="IPR037923">
    <property type="entry name" value="HTH-like"/>
</dbReference>
<organism evidence="6 7">
    <name type="scientific">Bryocella elongata</name>
    <dbReference type="NCBI Taxonomy" id="863522"/>
    <lineage>
        <taxon>Bacteria</taxon>
        <taxon>Pseudomonadati</taxon>
        <taxon>Acidobacteriota</taxon>
        <taxon>Terriglobia</taxon>
        <taxon>Terriglobales</taxon>
        <taxon>Acidobacteriaceae</taxon>
        <taxon>Bryocella</taxon>
    </lineage>
</organism>
<evidence type="ECO:0000256" key="4">
    <source>
        <dbReference type="ARBA" id="ARBA00023163"/>
    </source>
</evidence>
<name>A0A1H5WV09_9BACT</name>
<keyword evidence="7" id="KW-1185">Reference proteome</keyword>
<evidence type="ECO:0000313" key="7">
    <source>
        <dbReference type="Proteomes" id="UP000236728"/>
    </source>
</evidence>
<dbReference type="PROSITE" id="PS01124">
    <property type="entry name" value="HTH_ARAC_FAMILY_2"/>
    <property type="match status" value="1"/>
</dbReference>
<dbReference type="PROSITE" id="PS00041">
    <property type="entry name" value="HTH_ARAC_FAMILY_1"/>
    <property type="match status" value="1"/>
</dbReference>